<keyword evidence="6" id="KW-0328">Glycosyltransferase</keyword>
<evidence type="ECO:0000256" key="7">
    <source>
        <dbReference type="ARBA" id="ARBA00022679"/>
    </source>
</evidence>
<dbReference type="GO" id="GO:2001070">
    <property type="term" value="F:starch binding"/>
    <property type="evidence" value="ECO:0007669"/>
    <property type="project" value="InterPro"/>
</dbReference>
<dbReference type="SUPFAM" id="SSF49452">
    <property type="entry name" value="Starch-binding domain-like"/>
    <property type="match status" value="2"/>
</dbReference>
<keyword evidence="5" id="KW-0963">Cytoplasm</keyword>
<feature type="domain" description="CBM20" evidence="11">
    <location>
        <begin position="180"/>
        <end position="294"/>
    </location>
</feature>
<evidence type="ECO:0000256" key="8">
    <source>
        <dbReference type="ARBA" id="ARBA00023277"/>
    </source>
</evidence>
<sequence length="964" mass="109250">PLDSLKLQITPSVPCGWRCSAAHDPHIPSAFWRSVAHMSPAGEVTLRFKTFYHTQWGEALVLCGPGPMLGNLDVERGHKLECSHVGSTLVWQTSLRVAHPADLLYKYAVVDARLNVVKWESGSHTLHLPADLVNDAIVTVTDVWEDDSHPAHLFARSAFRKAILGDHQTPRLAAEGPRPSICEGHALVKFQVRDWQLKEGQQVCVTGGAPGLGSWQLPQSLSLRLTAPSCWEVEVSIPHTSFPLTYKYVIRGADGTLLLEAGENRMMPAPKEGPLPLLVVRNDSFFRHERRWRGAGVAVPVFSLRTEASVGCGDFADLCPLLDFCRNTGLSVVQLLPVNDTSVKGDWRDSYPYSSLCVFALHPLYLCLDRLPGAHASAIQEEVAEARRRLNLPDMDYEQTLAAKLAIARKLFDAAFPQLLSDPAFLEFCAHHEEWLKPYSMFCYFQSFFGTADHTQWGRYSAYDPRATAKFWRPDSESARDMWFCSYLQYHLHCQLSAASAYARERHVVLKGDLPIGVDKCSVDTWLYPNLFHMGTGTGSPPDWFNQDGQNWGFPTYNWEEMAKDDYSWWRRRLAQMARYFQVFRVDHIIGFFRIWEIPGDCWSGMMGHFRPCIPIARAELEAKGIWDFHRLEEPYVTLALLTAELGDVLAAEAASAFFEPSYGDRLRFREEYASEVVLRTLTVPEGMSGLAVSAWPRIHETLLLMRRNVLLLRDPEDPQKLYPRFDLTKTTSFAALDNVAWAEELAWQHDDYFYRRQEELWRAQGHRTLPALLSSSDMLMCGEDLGFTPACVRPIMEELGILALRIQRMPSSQEEFGDPADYPYMCVASPSSHDTTTTRAWYEEDAPRRQRYYAQVLGGEGPAPASCTPEIMRAIAQQHVDSPAVLAIFPIQDIIALETWDRVRPASEETINAPSNPEHYWRYRMHLTLRELDCPRLQATVQGLLLSSGRCLAGDLPRLMVEE</sequence>
<protein>
    <recommendedName>
        <fullName evidence="4">4-alpha-glucanotransferase</fullName>
        <ecNumber evidence="4">2.4.1.25</ecNumber>
    </recommendedName>
    <alternativeName>
        <fullName evidence="9">Amylomaltase</fullName>
    </alternativeName>
    <alternativeName>
        <fullName evidence="10">Disproportionating enzyme</fullName>
    </alternativeName>
</protein>
<dbReference type="PANTHER" id="PTHR32518:SF3">
    <property type="entry name" value="4-ALPHA-GLUCANOTRANSFERASE"/>
    <property type="match status" value="1"/>
</dbReference>
<dbReference type="GO" id="GO:0005975">
    <property type="term" value="P:carbohydrate metabolic process"/>
    <property type="evidence" value="ECO:0007669"/>
    <property type="project" value="InterPro"/>
</dbReference>
<feature type="domain" description="CBM20" evidence="11">
    <location>
        <begin position="38"/>
        <end position="146"/>
    </location>
</feature>
<evidence type="ECO:0000256" key="9">
    <source>
        <dbReference type="ARBA" id="ARBA00031423"/>
    </source>
</evidence>
<dbReference type="Pfam" id="PF02446">
    <property type="entry name" value="Glyco_hydro_77"/>
    <property type="match status" value="1"/>
</dbReference>
<evidence type="ECO:0000256" key="6">
    <source>
        <dbReference type="ARBA" id="ARBA00022676"/>
    </source>
</evidence>
<evidence type="ECO:0000256" key="10">
    <source>
        <dbReference type="ARBA" id="ARBA00031501"/>
    </source>
</evidence>
<name>A0A1D2A081_AUXPR</name>
<dbReference type="Gene3D" id="2.60.40.10">
    <property type="entry name" value="Immunoglobulins"/>
    <property type="match status" value="2"/>
</dbReference>
<organism evidence="12">
    <name type="scientific">Auxenochlorella protothecoides</name>
    <name type="common">Green microalga</name>
    <name type="synonym">Chlorella protothecoides</name>
    <dbReference type="NCBI Taxonomy" id="3075"/>
    <lineage>
        <taxon>Eukaryota</taxon>
        <taxon>Viridiplantae</taxon>
        <taxon>Chlorophyta</taxon>
        <taxon>core chlorophytes</taxon>
        <taxon>Trebouxiophyceae</taxon>
        <taxon>Chlorellales</taxon>
        <taxon>Chlorellaceae</taxon>
        <taxon>Auxenochlorella</taxon>
    </lineage>
</organism>
<evidence type="ECO:0000256" key="3">
    <source>
        <dbReference type="ARBA" id="ARBA00005684"/>
    </source>
</evidence>
<dbReference type="PANTHER" id="PTHR32518">
    <property type="match status" value="1"/>
</dbReference>
<dbReference type="EC" id="2.4.1.25" evidence="4"/>
<gene>
    <name evidence="12" type="ORF">g.35652</name>
</gene>
<evidence type="ECO:0000256" key="2">
    <source>
        <dbReference type="ARBA" id="ARBA00004496"/>
    </source>
</evidence>
<dbReference type="InterPro" id="IPR002044">
    <property type="entry name" value="CBM20"/>
</dbReference>
<evidence type="ECO:0000259" key="11">
    <source>
        <dbReference type="PROSITE" id="PS51166"/>
    </source>
</evidence>
<proteinExistence type="inferred from homology"/>
<comment type="similarity">
    <text evidence="3">Belongs to the disproportionating enzyme family.</text>
</comment>
<dbReference type="GO" id="GO:0004134">
    <property type="term" value="F:4-alpha-glucanotransferase activity"/>
    <property type="evidence" value="ECO:0007669"/>
    <property type="project" value="UniProtKB-EC"/>
</dbReference>
<dbReference type="Gene3D" id="3.20.20.80">
    <property type="entry name" value="Glycosidases"/>
    <property type="match status" value="2"/>
</dbReference>
<dbReference type="InterPro" id="IPR013784">
    <property type="entry name" value="Carb-bd-like_fold"/>
</dbReference>
<keyword evidence="8" id="KW-0119">Carbohydrate metabolism</keyword>
<keyword evidence="7" id="KW-0808">Transferase</keyword>
<evidence type="ECO:0000313" key="12">
    <source>
        <dbReference type="EMBL" id="JAT72511.1"/>
    </source>
</evidence>
<comment type="catalytic activity">
    <reaction evidence="1">
        <text>Transfers a segment of a (1-&gt;4)-alpha-D-glucan to a new position in an acceptor, which may be glucose or a (1-&gt;4)-alpha-D-glucan.</text>
        <dbReference type="EC" id="2.4.1.25"/>
    </reaction>
</comment>
<dbReference type="Pfam" id="PF00686">
    <property type="entry name" value="CBM_20"/>
    <property type="match status" value="2"/>
</dbReference>
<dbReference type="AlphaFoldDB" id="A0A1D2A081"/>
<dbReference type="InterPro" id="IPR017853">
    <property type="entry name" value="GH"/>
</dbReference>
<dbReference type="GO" id="GO:0005737">
    <property type="term" value="C:cytoplasm"/>
    <property type="evidence" value="ECO:0007669"/>
    <property type="project" value="UniProtKB-SubCell"/>
</dbReference>
<dbReference type="InterPro" id="IPR013783">
    <property type="entry name" value="Ig-like_fold"/>
</dbReference>
<dbReference type="SUPFAM" id="SSF51445">
    <property type="entry name" value="(Trans)glycosidases"/>
    <property type="match status" value="1"/>
</dbReference>
<feature type="non-terminal residue" evidence="12">
    <location>
        <position position="1"/>
    </location>
</feature>
<dbReference type="InterPro" id="IPR003385">
    <property type="entry name" value="Glyco_hydro_77"/>
</dbReference>
<dbReference type="SMART" id="SM01065">
    <property type="entry name" value="CBM_2"/>
    <property type="match status" value="2"/>
</dbReference>
<dbReference type="PROSITE" id="PS51166">
    <property type="entry name" value="CBM20"/>
    <property type="match status" value="2"/>
</dbReference>
<evidence type="ECO:0000256" key="1">
    <source>
        <dbReference type="ARBA" id="ARBA00000439"/>
    </source>
</evidence>
<reference evidence="12" key="1">
    <citation type="submission" date="2015-08" db="EMBL/GenBank/DDBJ databases">
        <authorList>
            <person name="Babu N.S."/>
            <person name="Beckwith C.J."/>
            <person name="Beseler K.G."/>
            <person name="Brison A."/>
            <person name="Carone J.V."/>
            <person name="Caskin T.P."/>
            <person name="Diamond M."/>
            <person name="Durham M.E."/>
            <person name="Foxe J.M."/>
            <person name="Go M."/>
            <person name="Henderson B.A."/>
            <person name="Jones I.B."/>
            <person name="McGettigan J.A."/>
            <person name="Micheletti S.J."/>
            <person name="Nasrallah M.E."/>
            <person name="Ortiz D."/>
            <person name="Piller C.R."/>
            <person name="Privatt S.R."/>
            <person name="Schneider S.L."/>
            <person name="Sharp S."/>
            <person name="Smith T.C."/>
            <person name="Stanton J.D."/>
            <person name="Ullery H.E."/>
            <person name="Wilson R.J."/>
            <person name="Serrano M.G."/>
            <person name="Buck G."/>
            <person name="Lee V."/>
            <person name="Wang Y."/>
            <person name="Carvalho R."/>
            <person name="Voegtly L."/>
            <person name="Shi R."/>
            <person name="Duckworth R."/>
            <person name="Johnson A."/>
            <person name="Loviza R."/>
            <person name="Walstead R."/>
            <person name="Shah Z."/>
            <person name="Kiflezghi M."/>
            <person name="Wade K."/>
            <person name="Ball S.L."/>
            <person name="Bradley K.W."/>
            <person name="Asai D.J."/>
            <person name="Bowman C.A."/>
            <person name="Russell D.A."/>
            <person name="Pope W.H."/>
            <person name="Jacobs-Sera D."/>
            <person name="Hendrix R.W."/>
            <person name="Hatfull G.F."/>
        </authorList>
    </citation>
    <scope>NUCLEOTIDE SEQUENCE</scope>
</reference>
<dbReference type="EMBL" id="GDKF01006111">
    <property type="protein sequence ID" value="JAT72511.1"/>
    <property type="molecule type" value="Transcribed_RNA"/>
</dbReference>
<comment type="subcellular location">
    <subcellularLocation>
        <location evidence="2">Cytoplasm</location>
    </subcellularLocation>
</comment>
<accession>A0A1D2A081</accession>
<evidence type="ECO:0000256" key="4">
    <source>
        <dbReference type="ARBA" id="ARBA00012560"/>
    </source>
</evidence>
<evidence type="ECO:0000256" key="5">
    <source>
        <dbReference type="ARBA" id="ARBA00022490"/>
    </source>
</evidence>